<sequence length="406" mass="43730">MKSMQFDYASSALLALAIMTGSMGTVLAAPTVERYERDGSGNLVSISNGRSEARLEYDRSNKIVSRTEDSGVTTFEYNAAGLVVRELRNGSLFREYTYGMLDKVVKISEGDESTEFYYNAAGMLIGKQKRGGAESWAWDGYGLLMRGSVVFSNEDHISGGIPALASDAQQPLLSDYLGTSFEAESSFGKGITGVGQRFTGKPFDADLGAVVFPFRNFRSDLCRWSGPDPLGYPDGGNTYAYASCPTSSMDPTGLLDMATKVDTGTTQVVSHASGLSWNTKIWTVKTDDHSYTATLYQNLESATKPQANYNCHGYVFGGSGYWIDNPDVAGILTGDKWVLVAEADIKASKSPYIGVYNGNEHSVKVTKWVDASVQEVTGKGGVTPAPVTTTPAAGWTTGASLKYYEK</sequence>
<dbReference type="NCBIfam" id="TIGR01643">
    <property type="entry name" value="YD_repeat_2x"/>
    <property type="match status" value="1"/>
</dbReference>
<keyword evidence="1" id="KW-0677">Repeat</keyword>
<dbReference type="NCBIfam" id="TIGR03696">
    <property type="entry name" value="Rhs_assc_core"/>
    <property type="match status" value="1"/>
</dbReference>
<accession>A0A975PFX2</accession>
<keyword evidence="5" id="KW-1185">Reference proteome</keyword>
<dbReference type="Pfam" id="PF25023">
    <property type="entry name" value="TEN_YD-shell"/>
    <property type="match status" value="1"/>
</dbReference>
<dbReference type="InterPro" id="IPR056823">
    <property type="entry name" value="TEN-like_YD-shell"/>
</dbReference>
<dbReference type="KEGG" id="lamb:KBB96_05170"/>
<dbReference type="InterPro" id="IPR006530">
    <property type="entry name" value="YD"/>
</dbReference>
<evidence type="ECO:0000256" key="1">
    <source>
        <dbReference type="ARBA" id="ARBA00022737"/>
    </source>
</evidence>
<proteinExistence type="predicted"/>
<dbReference type="Gene3D" id="2.180.10.10">
    <property type="entry name" value="RHS repeat-associated core"/>
    <property type="match status" value="1"/>
</dbReference>
<evidence type="ECO:0000313" key="4">
    <source>
        <dbReference type="EMBL" id="QUE52283.1"/>
    </source>
</evidence>
<dbReference type="PANTHER" id="PTHR32305">
    <property type="match status" value="1"/>
</dbReference>
<evidence type="ECO:0000256" key="2">
    <source>
        <dbReference type="SAM" id="SignalP"/>
    </source>
</evidence>
<feature type="chain" id="PRO_5037239471" description="Teneurin-like YD-shell domain-containing protein" evidence="2">
    <location>
        <begin position="29"/>
        <end position="406"/>
    </location>
</feature>
<dbReference type="InterPro" id="IPR050708">
    <property type="entry name" value="T6SS_VgrG/RHS"/>
</dbReference>
<dbReference type="PANTHER" id="PTHR32305:SF15">
    <property type="entry name" value="PROTEIN RHSA-RELATED"/>
    <property type="match status" value="1"/>
</dbReference>
<feature type="signal peptide" evidence="2">
    <location>
        <begin position="1"/>
        <end position="28"/>
    </location>
</feature>
<name>A0A975PFX2_9BACT</name>
<dbReference type="AlphaFoldDB" id="A0A975PFX2"/>
<keyword evidence="2" id="KW-0732">Signal</keyword>
<gene>
    <name evidence="4" type="ORF">KBB96_05170</name>
</gene>
<dbReference type="EMBL" id="CP073100">
    <property type="protein sequence ID" value="QUE52283.1"/>
    <property type="molecule type" value="Genomic_DNA"/>
</dbReference>
<evidence type="ECO:0000259" key="3">
    <source>
        <dbReference type="Pfam" id="PF25023"/>
    </source>
</evidence>
<dbReference type="RefSeq" id="WP_211633094.1">
    <property type="nucleotide sequence ID" value="NZ_CP073100.1"/>
</dbReference>
<feature type="domain" description="Teneurin-like YD-shell" evidence="3">
    <location>
        <begin position="31"/>
        <end position="132"/>
    </location>
</feature>
<organism evidence="4 5">
    <name type="scientific">Luteolibacter ambystomatis</name>
    <dbReference type="NCBI Taxonomy" id="2824561"/>
    <lineage>
        <taxon>Bacteria</taxon>
        <taxon>Pseudomonadati</taxon>
        <taxon>Verrucomicrobiota</taxon>
        <taxon>Verrucomicrobiia</taxon>
        <taxon>Verrucomicrobiales</taxon>
        <taxon>Verrucomicrobiaceae</taxon>
        <taxon>Luteolibacter</taxon>
    </lineage>
</organism>
<protein>
    <recommendedName>
        <fullName evidence="3">Teneurin-like YD-shell domain-containing protein</fullName>
    </recommendedName>
</protein>
<evidence type="ECO:0000313" key="5">
    <source>
        <dbReference type="Proteomes" id="UP000676169"/>
    </source>
</evidence>
<dbReference type="Proteomes" id="UP000676169">
    <property type="component" value="Chromosome"/>
</dbReference>
<dbReference type="InterPro" id="IPR022385">
    <property type="entry name" value="Rhs_assc_core"/>
</dbReference>
<reference evidence="4" key="1">
    <citation type="submission" date="2021-04" db="EMBL/GenBank/DDBJ databases">
        <title>Luteolibacter sp. 32A isolated from the skin of an Anderson's salamander (Ambystoma andersonii).</title>
        <authorList>
            <person name="Spergser J."/>
            <person name="Busse H.-J."/>
        </authorList>
    </citation>
    <scope>NUCLEOTIDE SEQUENCE</scope>
    <source>
        <strain evidence="4">32A</strain>
    </source>
</reference>